<evidence type="ECO:0000256" key="3">
    <source>
        <dbReference type="ARBA" id="ARBA00022525"/>
    </source>
</evidence>
<dbReference type="GO" id="GO:0019838">
    <property type="term" value="F:growth factor binding"/>
    <property type="evidence" value="ECO:0007669"/>
    <property type="project" value="UniProtKB-KW"/>
</dbReference>
<comment type="similarity">
    <text evidence="2">Belongs to the fibroblast growth factor-binding protein family.</text>
</comment>
<feature type="signal peptide" evidence="8">
    <location>
        <begin position="1"/>
        <end position="21"/>
    </location>
</feature>
<feature type="chain" id="PRO_5041640023" description="Fibroblast growth factor binding protein 2" evidence="8">
    <location>
        <begin position="22"/>
        <end position="414"/>
    </location>
</feature>
<feature type="compositionally biased region" description="Basic and acidic residues" evidence="7">
    <location>
        <begin position="142"/>
        <end position="152"/>
    </location>
</feature>
<feature type="region of interest" description="Disordered" evidence="7">
    <location>
        <begin position="133"/>
        <end position="212"/>
    </location>
</feature>
<reference evidence="9" key="1">
    <citation type="submission" date="2023-08" db="EMBL/GenBank/DDBJ databases">
        <title>Chromosome-level Genome Assembly of mud carp (Cirrhinus molitorella).</title>
        <authorList>
            <person name="Liu H."/>
        </authorList>
    </citation>
    <scope>NUCLEOTIDE SEQUENCE</scope>
    <source>
        <strain evidence="9">Prfri</strain>
        <tissue evidence="9">Muscle</tissue>
    </source>
</reference>
<evidence type="ECO:0000256" key="7">
    <source>
        <dbReference type="SAM" id="MobiDB-lite"/>
    </source>
</evidence>
<dbReference type="EMBL" id="JAUYZG010000013">
    <property type="protein sequence ID" value="KAK2890973.1"/>
    <property type="molecule type" value="Genomic_DNA"/>
</dbReference>
<dbReference type="Pfam" id="PF06473">
    <property type="entry name" value="FGF-BP1"/>
    <property type="match status" value="2"/>
</dbReference>
<evidence type="ECO:0000256" key="8">
    <source>
        <dbReference type="SAM" id="SignalP"/>
    </source>
</evidence>
<gene>
    <name evidence="9" type="ORF">Q8A67_013616</name>
</gene>
<comment type="caution">
    <text evidence="9">The sequence shown here is derived from an EMBL/GenBank/DDBJ whole genome shotgun (WGS) entry which is preliminary data.</text>
</comment>
<evidence type="ECO:0000313" key="10">
    <source>
        <dbReference type="Proteomes" id="UP001187343"/>
    </source>
</evidence>
<keyword evidence="6" id="KW-0340">Growth factor binding</keyword>
<keyword evidence="4 8" id="KW-0732">Signal</keyword>
<dbReference type="AlphaFoldDB" id="A0AA88PLI3"/>
<keyword evidence="3" id="KW-0964">Secreted</keyword>
<feature type="compositionally biased region" description="Polar residues" evidence="7">
    <location>
        <begin position="173"/>
        <end position="185"/>
    </location>
</feature>
<evidence type="ECO:0000313" key="9">
    <source>
        <dbReference type="EMBL" id="KAK2890973.1"/>
    </source>
</evidence>
<evidence type="ECO:0008006" key="11">
    <source>
        <dbReference type="Google" id="ProtNLM"/>
    </source>
</evidence>
<keyword evidence="5" id="KW-1015">Disulfide bond</keyword>
<organism evidence="9 10">
    <name type="scientific">Cirrhinus molitorella</name>
    <name type="common">mud carp</name>
    <dbReference type="NCBI Taxonomy" id="172907"/>
    <lineage>
        <taxon>Eukaryota</taxon>
        <taxon>Metazoa</taxon>
        <taxon>Chordata</taxon>
        <taxon>Craniata</taxon>
        <taxon>Vertebrata</taxon>
        <taxon>Euteleostomi</taxon>
        <taxon>Actinopterygii</taxon>
        <taxon>Neopterygii</taxon>
        <taxon>Teleostei</taxon>
        <taxon>Ostariophysi</taxon>
        <taxon>Cypriniformes</taxon>
        <taxon>Cyprinidae</taxon>
        <taxon>Labeoninae</taxon>
        <taxon>Labeonini</taxon>
        <taxon>Cirrhinus</taxon>
    </lineage>
</organism>
<feature type="compositionally biased region" description="Low complexity" evidence="7">
    <location>
        <begin position="194"/>
        <end position="212"/>
    </location>
</feature>
<name>A0AA88PLI3_9TELE</name>
<sequence length="414" mass="46923">MWTITSTLLLTCCLQAALVQSQEHDDTEPGHGRNGWEDVIEFTTKGTKDECSLSVAGQGDLTKLRITCLGIERSYWCEYQGKPQVCRSYNVNPLHYFKQIMWDLRKLPNACQGQRVIKPLMCRRASNEAQMVFASASSSDARPTDRPYRPAPERPMQIRPQQRQREPARPQMLRTQPARTPQDRPNQPKPVKSTTQRTITTPKPTMPQPTTQVPISEAKKLAKDYCWRSFQGQFVQVNSLRDRGRRAQTDGKGKRRGQRHESGLKGRFSLKDGARCSWRAARGDDAFVLGVTCKNGAQTFGCEYVAKPTACQQYASDTKAYWKQIARSLKKQKRLCLDSTAMVKAGMCRSAPADAHFRLKDTRHSSRIPLPPPVGNNHCPDRIERLKVAEEHCSSAWSSLCTFLFLMLENDECS</sequence>
<feature type="region of interest" description="Disordered" evidence="7">
    <location>
        <begin position="242"/>
        <end position="262"/>
    </location>
</feature>
<comment type="subcellular location">
    <subcellularLocation>
        <location evidence="1">Secreted</location>
    </subcellularLocation>
</comment>
<dbReference type="GO" id="GO:0007267">
    <property type="term" value="P:cell-cell signaling"/>
    <property type="evidence" value="ECO:0007669"/>
    <property type="project" value="TreeGrafter"/>
</dbReference>
<evidence type="ECO:0000256" key="4">
    <source>
        <dbReference type="ARBA" id="ARBA00022729"/>
    </source>
</evidence>
<evidence type="ECO:0000256" key="5">
    <source>
        <dbReference type="ARBA" id="ARBA00023157"/>
    </source>
</evidence>
<feature type="compositionally biased region" description="Basic and acidic residues" evidence="7">
    <location>
        <begin position="242"/>
        <end position="252"/>
    </location>
</feature>
<dbReference type="Proteomes" id="UP001187343">
    <property type="component" value="Unassembled WGS sequence"/>
</dbReference>
<dbReference type="GO" id="GO:0005576">
    <property type="term" value="C:extracellular region"/>
    <property type="evidence" value="ECO:0007669"/>
    <property type="project" value="UniProtKB-SubCell"/>
</dbReference>
<dbReference type="PANTHER" id="PTHR15258:SF1">
    <property type="entry name" value="FIBROBLAST GROWTH FACTOR-BINDING PROTEIN 2"/>
    <property type="match status" value="1"/>
</dbReference>
<proteinExistence type="inferred from homology"/>
<evidence type="ECO:0000256" key="1">
    <source>
        <dbReference type="ARBA" id="ARBA00004613"/>
    </source>
</evidence>
<evidence type="ECO:0000256" key="2">
    <source>
        <dbReference type="ARBA" id="ARBA00008326"/>
    </source>
</evidence>
<keyword evidence="10" id="KW-1185">Reference proteome</keyword>
<dbReference type="InterPro" id="IPR010510">
    <property type="entry name" value="FGF1-bd"/>
</dbReference>
<dbReference type="PANTHER" id="PTHR15258">
    <property type="entry name" value="FGF BINDING PROTEIN-RELATED"/>
    <property type="match status" value="1"/>
</dbReference>
<accession>A0AA88PLI3</accession>
<evidence type="ECO:0000256" key="6">
    <source>
        <dbReference type="ARBA" id="ARBA00023183"/>
    </source>
</evidence>
<protein>
    <recommendedName>
        <fullName evidence="11">Fibroblast growth factor binding protein 2</fullName>
    </recommendedName>
</protein>